<keyword evidence="4" id="KW-1185">Reference proteome</keyword>
<dbReference type="Gene3D" id="2.60.40.760">
    <property type="entry name" value="Expansin, cellulose-binding-like domain"/>
    <property type="match status" value="1"/>
</dbReference>
<comment type="caution">
    <text evidence="3">The sequence shown here is derived from an EMBL/GenBank/DDBJ whole genome shotgun (WGS) entry which is preliminary data.</text>
</comment>
<dbReference type="AlphaFoldDB" id="A0A2V0P7Z3"/>
<feature type="chain" id="PRO_5015885290" description="Expansin-like EG45 domain-containing protein" evidence="2">
    <location>
        <begin position="24"/>
        <end position="427"/>
    </location>
</feature>
<dbReference type="EMBL" id="BDRX01000072">
    <property type="protein sequence ID" value="GBF95981.1"/>
    <property type="molecule type" value="Genomic_DNA"/>
</dbReference>
<feature type="compositionally biased region" description="Low complexity" evidence="1">
    <location>
        <begin position="328"/>
        <end position="352"/>
    </location>
</feature>
<feature type="region of interest" description="Disordered" evidence="1">
    <location>
        <begin position="367"/>
        <end position="427"/>
    </location>
</feature>
<evidence type="ECO:0008006" key="5">
    <source>
        <dbReference type="Google" id="ProtNLM"/>
    </source>
</evidence>
<evidence type="ECO:0000313" key="4">
    <source>
        <dbReference type="Proteomes" id="UP000247498"/>
    </source>
</evidence>
<name>A0A2V0P7Z3_9CHLO</name>
<dbReference type="GO" id="GO:0009664">
    <property type="term" value="P:plant-type cell wall organization"/>
    <property type="evidence" value="ECO:0007669"/>
    <property type="project" value="InterPro"/>
</dbReference>
<evidence type="ECO:0000256" key="1">
    <source>
        <dbReference type="SAM" id="MobiDB-lite"/>
    </source>
</evidence>
<feature type="signal peptide" evidence="2">
    <location>
        <begin position="1"/>
        <end position="23"/>
    </location>
</feature>
<sequence>MARPVAPAAAATLLLLIAAAAAAAEEPSLLAAAAGAAPPNRAGAAVAYTGWYNGSASFYGGPQDSTSEEYNSTLATGSCGYGQTDPKLWPFYLVAGVHPSNPILSGVRAHGCGACIELECTGAGCHVNLHVFGFELIAPTDIGSVAIRYRRVACAPVDPIAIHVDAYRVTKGGWLRLALKNVAGDQVTAVELVSAAVTDLNASSTFTLADARHSRSGRPNGWWRHANNTFGAAWELNGVPPPPLHMRLRNAAGQMIVIANAIRRAGTLGDIKTNAQFPPPPAAAAGPSHDRLPPPPGSYIAPGTADVLVFQGPDPEPLAAPANSTTHADAASPGPAAPAAQPGAAYAKPAAGPAAEGEEAAYDVAGYAGENGDGFADQDPQITGMPAAPHINASAPSAARAVPPPPPPGDGTGPRRRAARHALALLR</sequence>
<dbReference type="InParanoid" id="A0A2V0P7Z3"/>
<reference evidence="3 4" key="1">
    <citation type="journal article" date="2018" name="Sci. Rep.">
        <title>Raphidocelis subcapitata (=Pseudokirchneriella subcapitata) provides an insight into genome evolution and environmental adaptations in the Sphaeropleales.</title>
        <authorList>
            <person name="Suzuki S."/>
            <person name="Yamaguchi H."/>
            <person name="Nakajima N."/>
            <person name="Kawachi M."/>
        </authorList>
    </citation>
    <scope>NUCLEOTIDE SEQUENCE [LARGE SCALE GENOMIC DNA]</scope>
    <source>
        <strain evidence="3 4">NIES-35</strain>
    </source>
</reference>
<dbReference type="InterPro" id="IPR036908">
    <property type="entry name" value="RlpA-like_sf"/>
</dbReference>
<gene>
    <name evidence="3" type="ORF">Rsub_08104</name>
</gene>
<dbReference type="OrthoDB" id="406505at2759"/>
<dbReference type="CDD" id="cd22271">
    <property type="entry name" value="DPBB_EXP_N-like"/>
    <property type="match status" value="1"/>
</dbReference>
<dbReference type="PANTHER" id="PTHR31867">
    <property type="entry name" value="EXPANSIN-A15"/>
    <property type="match status" value="1"/>
</dbReference>
<dbReference type="Proteomes" id="UP000247498">
    <property type="component" value="Unassembled WGS sequence"/>
</dbReference>
<dbReference type="Gene3D" id="2.40.40.10">
    <property type="entry name" value="RlpA-like domain"/>
    <property type="match status" value="1"/>
</dbReference>
<dbReference type="InterPro" id="IPR036749">
    <property type="entry name" value="Expansin_CBD_sf"/>
</dbReference>
<organism evidence="3 4">
    <name type="scientific">Raphidocelis subcapitata</name>
    <dbReference type="NCBI Taxonomy" id="307507"/>
    <lineage>
        <taxon>Eukaryota</taxon>
        <taxon>Viridiplantae</taxon>
        <taxon>Chlorophyta</taxon>
        <taxon>core chlorophytes</taxon>
        <taxon>Chlorophyceae</taxon>
        <taxon>CS clade</taxon>
        <taxon>Sphaeropleales</taxon>
        <taxon>Selenastraceae</taxon>
        <taxon>Raphidocelis</taxon>
    </lineage>
</organism>
<dbReference type="SUPFAM" id="SSF50685">
    <property type="entry name" value="Barwin-like endoglucanases"/>
    <property type="match status" value="1"/>
</dbReference>
<feature type="region of interest" description="Disordered" evidence="1">
    <location>
        <begin position="271"/>
        <end position="352"/>
    </location>
</feature>
<evidence type="ECO:0000256" key="2">
    <source>
        <dbReference type="SAM" id="SignalP"/>
    </source>
</evidence>
<evidence type="ECO:0000313" key="3">
    <source>
        <dbReference type="EMBL" id="GBF95981.1"/>
    </source>
</evidence>
<dbReference type="InterPro" id="IPR002963">
    <property type="entry name" value="Expansin"/>
</dbReference>
<keyword evidence="2" id="KW-0732">Signal</keyword>
<accession>A0A2V0P7Z3</accession>
<dbReference type="STRING" id="307507.A0A2V0P7Z3"/>
<proteinExistence type="predicted"/>
<protein>
    <recommendedName>
        <fullName evidence="5">Expansin-like EG45 domain-containing protein</fullName>
    </recommendedName>
</protein>